<keyword evidence="3" id="KW-1185">Reference proteome</keyword>
<evidence type="ECO:0000313" key="2">
    <source>
        <dbReference type="EMBL" id="PON35309.1"/>
    </source>
</evidence>
<sequence>MIARRPIWLENSGSGEKRRSESESEMKKVSVNRIQMLKSSCEERKASRGSLRRRDDAVAGVRVAEAC</sequence>
<proteinExistence type="predicted"/>
<gene>
    <name evidence="2" type="ORF">PanWU01x14_337480</name>
</gene>
<dbReference type="AlphaFoldDB" id="A0A2P5AFJ0"/>
<feature type="compositionally biased region" description="Basic and acidic residues" evidence="1">
    <location>
        <begin position="15"/>
        <end position="28"/>
    </location>
</feature>
<dbReference type="Proteomes" id="UP000237105">
    <property type="component" value="Unassembled WGS sequence"/>
</dbReference>
<evidence type="ECO:0000313" key="3">
    <source>
        <dbReference type="Proteomes" id="UP000237105"/>
    </source>
</evidence>
<accession>A0A2P5AFJ0</accession>
<feature type="region of interest" description="Disordered" evidence="1">
    <location>
        <begin position="1"/>
        <end position="31"/>
    </location>
</feature>
<reference evidence="3" key="1">
    <citation type="submission" date="2016-06" db="EMBL/GenBank/DDBJ databases">
        <title>Parallel loss of symbiosis genes in relatives of nitrogen-fixing non-legume Parasponia.</title>
        <authorList>
            <person name="Van Velzen R."/>
            <person name="Holmer R."/>
            <person name="Bu F."/>
            <person name="Rutten L."/>
            <person name="Van Zeijl A."/>
            <person name="Liu W."/>
            <person name="Santuari L."/>
            <person name="Cao Q."/>
            <person name="Sharma T."/>
            <person name="Shen D."/>
            <person name="Roswanjaya Y."/>
            <person name="Wardhani T."/>
            <person name="Kalhor M.S."/>
            <person name="Jansen J."/>
            <person name="Van den Hoogen J."/>
            <person name="Gungor B."/>
            <person name="Hartog M."/>
            <person name="Hontelez J."/>
            <person name="Verver J."/>
            <person name="Yang W.-C."/>
            <person name="Schijlen E."/>
            <person name="Repin R."/>
            <person name="Schilthuizen M."/>
            <person name="Schranz E."/>
            <person name="Heidstra R."/>
            <person name="Miyata K."/>
            <person name="Fedorova E."/>
            <person name="Kohlen W."/>
            <person name="Bisseling T."/>
            <person name="Smit S."/>
            <person name="Geurts R."/>
        </authorList>
    </citation>
    <scope>NUCLEOTIDE SEQUENCE [LARGE SCALE GENOMIC DNA]</scope>
    <source>
        <strain evidence="3">cv. WU1-14</strain>
    </source>
</reference>
<evidence type="ECO:0000256" key="1">
    <source>
        <dbReference type="SAM" id="MobiDB-lite"/>
    </source>
</evidence>
<name>A0A2P5AFJ0_PARAD</name>
<organism evidence="2 3">
    <name type="scientific">Parasponia andersonii</name>
    <name type="common">Sponia andersonii</name>
    <dbReference type="NCBI Taxonomy" id="3476"/>
    <lineage>
        <taxon>Eukaryota</taxon>
        <taxon>Viridiplantae</taxon>
        <taxon>Streptophyta</taxon>
        <taxon>Embryophyta</taxon>
        <taxon>Tracheophyta</taxon>
        <taxon>Spermatophyta</taxon>
        <taxon>Magnoliopsida</taxon>
        <taxon>eudicotyledons</taxon>
        <taxon>Gunneridae</taxon>
        <taxon>Pentapetalae</taxon>
        <taxon>rosids</taxon>
        <taxon>fabids</taxon>
        <taxon>Rosales</taxon>
        <taxon>Cannabaceae</taxon>
        <taxon>Parasponia</taxon>
    </lineage>
</organism>
<comment type="caution">
    <text evidence="2">The sequence shown here is derived from an EMBL/GenBank/DDBJ whole genome shotgun (WGS) entry which is preliminary data.</text>
</comment>
<dbReference type="EMBL" id="JXTB01000617">
    <property type="protein sequence ID" value="PON35309.1"/>
    <property type="molecule type" value="Genomic_DNA"/>
</dbReference>
<protein>
    <submittedName>
        <fullName evidence="2">Uncharacterized protein</fullName>
    </submittedName>
</protein>